<reference evidence="2 3" key="1">
    <citation type="submission" date="2020-09" db="EMBL/GenBank/DDBJ databases">
        <title>Novel species of Mucilaginibacter isolated from a glacier on the Tibetan Plateau.</title>
        <authorList>
            <person name="Liu Q."/>
            <person name="Xin Y.-H."/>
        </authorList>
    </citation>
    <scope>NUCLEOTIDE SEQUENCE [LARGE SCALE GENOMIC DNA]</scope>
    <source>
        <strain evidence="2 3">ZT4R22</strain>
    </source>
</reference>
<evidence type="ECO:0000313" key="2">
    <source>
        <dbReference type="EMBL" id="MBD1366717.1"/>
    </source>
</evidence>
<dbReference type="Proteomes" id="UP000606600">
    <property type="component" value="Unassembled WGS sequence"/>
</dbReference>
<dbReference type="PROSITE" id="PS51257">
    <property type="entry name" value="PROKAR_LIPOPROTEIN"/>
    <property type="match status" value="1"/>
</dbReference>
<keyword evidence="3" id="KW-1185">Reference proteome</keyword>
<organism evidence="2 3">
    <name type="scientific">Mucilaginibacter pankratovii</name>
    <dbReference type="NCBI Taxonomy" id="2772110"/>
    <lineage>
        <taxon>Bacteria</taxon>
        <taxon>Pseudomonadati</taxon>
        <taxon>Bacteroidota</taxon>
        <taxon>Sphingobacteriia</taxon>
        <taxon>Sphingobacteriales</taxon>
        <taxon>Sphingobacteriaceae</taxon>
        <taxon>Mucilaginibacter</taxon>
    </lineage>
</organism>
<protein>
    <recommendedName>
        <fullName evidence="4">Lipocalin-like domain-containing protein</fullName>
    </recommendedName>
</protein>
<keyword evidence="1" id="KW-0732">Signal</keyword>
<gene>
    <name evidence="2" type="ORF">IDJ77_23095</name>
</gene>
<dbReference type="RefSeq" id="WP_191191356.1">
    <property type="nucleotide sequence ID" value="NZ_JACWMY010000014.1"/>
</dbReference>
<evidence type="ECO:0000256" key="1">
    <source>
        <dbReference type="SAM" id="SignalP"/>
    </source>
</evidence>
<feature type="signal peptide" evidence="1">
    <location>
        <begin position="1"/>
        <end position="22"/>
    </location>
</feature>
<comment type="caution">
    <text evidence="2">The sequence shown here is derived from an EMBL/GenBank/DDBJ whole genome shotgun (WGS) entry which is preliminary data.</text>
</comment>
<accession>A0ABR7WWQ8</accession>
<feature type="chain" id="PRO_5045989914" description="Lipocalin-like domain-containing protein" evidence="1">
    <location>
        <begin position="23"/>
        <end position="145"/>
    </location>
</feature>
<evidence type="ECO:0008006" key="4">
    <source>
        <dbReference type="Google" id="ProtNLM"/>
    </source>
</evidence>
<sequence>MKTLTKLSACLIIFLAAACTKMQEVVLINTPLTGTWKLNATYMDPGNGSGTYRPVDNPGNNSITLKTNGALEVSGLDDSENFLLHFSQYKSFTIQDSVTLVFKEHANNNTQKFIYKIEGDQLSLIPAGPVMCIEGCGIRFKKAGQ</sequence>
<dbReference type="EMBL" id="JACWMY010000014">
    <property type="protein sequence ID" value="MBD1366717.1"/>
    <property type="molecule type" value="Genomic_DNA"/>
</dbReference>
<evidence type="ECO:0000313" key="3">
    <source>
        <dbReference type="Proteomes" id="UP000606600"/>
    </source>
</evidence>
<proteinExistence type="predicted"/>
<name>A0ABR7WWQ8_9SPHI</name>